<sequence>MPDRRPPSRTRPATKSKVAGPAAYAGTHETATGFIELTSDRDDPDGWMVVVNGAPSSYVHLGDPTRLEFEYVRWIGDLLDVCAPEGEPLRVAHLGGAGCTLARYVAATRPRSPQVVFELDPVIVDLMREAFAPGRKGFKLRAGDAREGVAHLQPDSYDVMIRDAFDGDQVPPHLTTLEFAQDVARVLGRDGIYVANVADRSTQLIARAEAATMRAAFTDVALVAEPGQLRGRRYGNVLLLASNGTLPLDPLTRRLASGAVRARLVPPDRVVELSAGLPPLTDAGF</sequence>
<organism evidence="3 4">
    <name type="scientific">Tenggerimyces flavus</name>
    <dbReference type="NCBI Taxonomy" id="1708749"/>
    <lineage>
        <taxon>Bacteria</taxon>
        <taxon>Bacillati</taxon>
        <taxon>Actinomycetota</taxon>
        <taxon>Actinomycetes</taxon>
        <taxon>Propionibacteriales</taxon>
        <taxon>Nocardioidaceae</taxon>
        <taxon>Tenggerimyces</taxon>
    </lineage>
</organism>
<evidence type="ECO:0000256" key="1">
    <source>
        <dbReference type="ARBA" id="ARBA00023115"/>
    </source>
</evidence>
<dbReference type="Proteomes" id="UP001595699">
    <property type="component" value="Unassembled WGS sequence"/>
</dbReference>
<name>A0ABV7YBG5_9ACTN</name>
<gene>
    <name evidence="3" type="ORF">ACFOUW_17570</name>
</gene>
<dbReference type="InterPro" id="IPR029063">
    <property type="entry name" value="SAM-dependent_MTases_sf"/>
</dbReference>
<dbReference type="NCBIfam" id="NF037959">
    <property type="entry name" value="MFS_SpdSyn"/>
    <property type="match status" value="1"/>
</dbReference>
<feature type="region of interest" description="Disordered" evidence="2">
    <location>
        <begin position="1"/>
        <end position="23"/>
    </location>
</feature>
<dbReference type="EMBL" id="JBHRZH010000015">
    <property type="protein sequence ID" value="MFC3762656.1"/>
    <property type="molecule type" value="Genomic_DNA"/>
</dbReference>
<dbReference type="Pfam" id="PF01564">
    <property type="entry name" value="Spermine_synth"/>
    <property type="match status" value="1"/>
</dbReference>
<protein>
    <submittedName>
        <fullName evidence="3">Spermidine synthase</fullName>
    </submittedName>
</protein>
<dbReference type="PANTHER" id="PTHR43317">
    <property type="entry name" value="THERMOSPERMINE SYNTHASE ACAULIS5"/>
    <property type="match status" value="1"/>
</dbReference>
<evidence type="ECO:0000256" key="2">
    <source>
        <dbReference type="SAM" id="MobiDB-lite"/>
    </source>
</evidence>
<comment type="caution">
    <text evidence="3">The sequence shown here is derived from an EMBL/GenBank/DDBJ whole genome shotgun (WGS) entry which is preliminary data.</text>
</comment>
<dbReference type="RefSeq" id="WP_205118933.1">
    <property type="nucleotide sequence ID" value="NZ_JAFBCM010000001.1"/>
</dbReference>
<dbReference type="SUPFAM" id="SSF53335">
    <property type="entry name" value="S-adenosyl-L-methionine-dependent methyltransferases"/>
    <property type="match status" value="1"/>
</dbReference>
<dbReference type="PANTHER" id="PTHR43317:SF1">
    <property type="entry name" value="THERMOSPERMINE SYNTHASE ACAULIS5"/>
    <property type="match status" value="1"/>
</dbReference>
<keyword evidence="1" id="KW-0620">Polyamine biosynthesis</keyword>
<reference evidence="4" key="1">
    <citation type="journal article" date="2019" name="Int. J. Syst. Evol. Microbiol.">
        <title>The Global Catalogue of Microorganisms (GCM) 10K type strain sequencing project: providing services to taxonomists for standard genome sequencing and annotation.</title>
        <authorList>
            <consortium name="The Broad Institute Genomics Platform"/>
            <consortium name="The Broad Institute Genome Sequencing Center for Infectious Disease"/>
            <person name="Wu L."/>
            <person name="Ma J."/>
        </authorList>
    </citation>
    <scope>NUCLEOTIDE SEQUENCE [LARGE SCALE GENOMIC DNA]</scope>
    <source>
        <strain evidence="4">CGMCC 4.7241</strain>
    </source>
</reference>
<accession>A0ABV7YBG5</accession>
<evidence type="ECO:0000313" key="4">
    <source>
        <dbReference type="Proteomes" id="UP001595699"/>
    </source>
</evidence>
<keyword evidence="4" id="KW-1185">Reference proteome</keyword>
<evidence type="ECO:0000313" key="3">
    <source>
        <dbReference type="EMBL" id="MFC3762656.1"/>
    </source>
</evidence>
<dbReference type="Gene3D" id="3.40.50.150">
    <property type="entry name" value="Vaccinia Virus protein VP39"/>
    <property type="match status" value="1"/>
</dbReference>
<proteinExistence type="predicted"/>